<evidence type="ECO:0000313" key="3">
    <source>
        <dbReference type="EMBL" id="SMA38643.1"/>
    </source>
</evidence>
<keyword evidence="4" id="KW-1185">Reference proteome</keyword>
<proteinExistence type="predicted"/>
<dbReference type="EMBL" id="FWPT01000002">
    <property type="protein sequence ID" value="SMA38643.1"/>
    <property type="molecule type" value="Genomic_DNA"/>
</dbReference>
<evidence type="ECO:0000259" key="2">
    <source>
        <dbReference type="Pfam" id="PF13309"/>
    </source>
</evidence>
<dbReference type="PANTHER" id="PTHR35568:SF1">
    <property type="entry name" value="TRANSCRIPTIONAL REGULATOR DAUR"/>
    <property type="match status" value="1"/>
</dbReference>
<protein>
    <submittedName>
        <fullName evidence="3">YheO-like PAS domain protein</fullName>
    </submittedName>
</protein>
<dbReference type="InterPro" id="IPR013559">
    <property type="entry name" value="YheO"/>
</dbReference>
<evidence type="ECO:0000259" key="1">
    <source>
        <dbReference type="Pfam" id="PF08348"/>
    </source>
</evidence>
<dbReference type="RefSeq" id="WP_165767149.1">
    <property type="nucleotide sequence ID" value="NZ_CBCSCN010000001.1"/>
</dbReference>
<dbReference type="Pfam" id="PF08348">
    <property type="entry name" value="PAS_6"/>
    <property type="match status" value="1"/>
</dbReference>
<feature type="domain" description="Transcriptional regulator DauR-like HTH" evidence="2">
    <location>
        <begin position="166"/>
        <end position="221"/>
    </location>
</feature>
<dbReference type="Proteomes" id="UP000196573">
    <property type="component" value="Unassembled WGS sequence"/>
</dbReference>
<reference evidence="3 4" key="1">
    <citation type="submission" date="2017-03" db="EMBL/GenBank/DDBJ databases">
        <authorList>
            <person name="Afonso C.L."/>
            <person name="Miller P.J."/>
            <person name="Scott M.A."/>
            <person name="Spackman E."/>
            <person name="Goraichik I."/>
            <person name="Dimitrov K.M."/>
            <person name="Suarez D.L."/>
            <person name="Swayne D.E."/>
        </authorList>
    </citation>
    <scope>NUCLEOTIDE SEQUENCE [LARGE SCALE GENOMIC DNA]</scope>
    <source>
        <strain evidence="3">SB41UT1</strain>
    </source>
</reference>
<feature type="domain" description="YheO-like" evidence="1">
    <location>
        <begin position="18"/>
        <end position="130"/>
    </location>
</feature>
<dbReference type="InterPro" id="IPR039445">
    <property type="entry name" value="DauR-like_HTH"/>
</dbReference>
<sequence>MESLSQTGLSLKVIDPELKPYCIIADFIAEFVGPHCEVVLHSLENVQSSVVYIVNGHITRRKLGAPMTDLGLKQVVEMRRTGNLITGNYFTQSAKPTSREGALFKSISCGITNPEGNLIGFLCINMNLDVPFPEIIRTMMPGLDSGTQVLDEQFNHDMDEMLETVTEQVINEVATDMNIPLKQKNRQIVHELFHRNIFQIKGAAKYIADKLNITKHSVYKYYREVKS</sequence>
<dbReference type="Pfam" id="PF13309">
    <property type="entry name" value="HTH_22"/>
    <property type="match status" value="1"/>
</dbReference>
<gene>
    <name evidence="3" type="ORF">EHSB41UT_00903</name>
</gene>
<name>A0A1X7AFY7_9GAMM</name>
<accession>A0A1X7AFY7</accession>
<dbReference type="PANTHER" id="PTHR35568">
    <property type="entry name" value="TRANSCRIPTIONAL REGULATOR DAUR"/>
    <property type="match status" value="1"/>
</dbReference>
<organism evidence="3 4">
    <name type="scientific">Parendozoicomonas haliclonae</name>
    <dbReference type="NCBI Taxonomy" id="1960125"/>
    <lineage>
        <taxon>Bacteria</taxon>
        <taxon>Pseudomonadati</taxon>
        <taxon>Pseudomonadota</taxon>
        <taxon>Gammaproteobacteria</taxon>
        <taxon>Oceanospirillales</taxon>
        <taxon>Endozoicomonadaceae</taxon>
        <taxon>Parendozoicomonas</taxon>
    </lineage>
</organism>
<dbReference type="InterPro" id="IPR039446">
    <property type="entry name" value="DauR-like"/>
</dbReference>
<dbReference type="AlphaFoldDB" id="A0A1X7AFY7"/>
<evidence type="ECO:0000313" key="4">
    <source>
        <dbReference type="Proteomes" id="UP000196573"/>
    </source>
</evidence>